<dbReference type="Proteomes" id="UP000536835">
    <property type="component" value="Unassembled WGS sequence"/>
</dbReference>
<dbReference type="EMBL" id="JABFCX010000002">
    <property type="protein sequence ID" value="NNU16147.1"/>
    <property type="molecule type" value="Genomic_DNA"/>
</dbReference>
<keyword evidence="3" id="KW-1185">Reference proteome</keyword>
<dbReference type="AlphaFoldDB" id="A0A7Y3W5C1"/>
<reference evidence="2 3" key="1">
    <citation type="submission" date="2020-05" db="EMBL/GenBank/DDBJ databases">
        <title>Parvularcula mediterraneae sp. nov., isolated from polypropylene straw from shallow seawater of the seashore of Laganas in Zakynthos island, Greece.</title>
        <authorList>
            <person name="Szabo I."/>
            <person name="Al-Omari J."/>
            <person name="Rado J."/>
            <person name="Szerdahelyi G.S."/>
        </authorList>
    </citation>
    <scope>NUCLEOTIDE SEQUENCE [LARGE SCALE GENOMIC DNA]</scope>
    <source>
        <strain evidence="2 3">ZS-1/3</strain>
    </source>
</reference>
<gene>
    <name evidence="2" type="ORF">HK107_07415</name>
</gene>
<feature type="signal peptide" evidence="1">
    <location>
        <begin position="1"/>
        <end position="20"/>
    </location>
</feature>
<feature type="chain" id="PRO_5031500510" evidence="1">
    <location>
        <begin position="21"/>
        <end position="361"/>
    </location>
</feature>
<dbReference type="RefSeq" id="WP_173198132.1">
    <property type="nucleotide sequence ID" value="NZ_JABFCX010000002.1"/>
</dbReference>
<comment type="caution">
    <text evidence="2">The sequence shown here is derived from an EMBL/GenBank/DDBJ whole genome shotgun (WGS) entry which is preliminary data.</text>
</comment>
<keyword evidence="1" id="KW-0732">Signal</keyword>
<organism evidence="2 3">
    <name type="scientific">Parvularcula mediterranea</name>
    <dbReference type="NCBI Taxonomy" id="2732508"/>
    <lineage>
        <taxon>Bacteria</taxon>
        <taxon>Pseudomonadati</taxon>
        <taxon>Pseudomonadota</taxon>
        <taxon>Alphaproteobacteria</taxon>
        <taxon>Parvularculales</taxon>
        <taxon>Parvularculaceae</taxon>
        <taxon>Parvularcula</taxon>
    </lineage>
</organism>
<protein>
    <submittedName>
        <fullName evidence="2">Uncharacterized protein</fullName>
    </submittedName>
</protein>
<evidence type="ECO:0000313" key="2">
    <source>
        <dbReference type="EMBL" id="NNU16147.1"/>
    </source>
</evidence>
<evidence type="ECO:0000256" key="1">
    <source>
        <dbReference type="SAM" id="SignalP"/>
    </source>
</evidence>
<accession>A0A7Y3W5C1</accession>
<proteinExistence type="predicted"/>
<name>A0A7Y3W5C1_9PROT</name>
<sequence>MRRLILSTATAGLLTAPASAEQTALRNGEIGYVLTSLYWSIYQSDDNSRDCPNGFNSGPRQQYEALFPSDGPAPSIVDARLDLEGQTWNPEPGDDGFPFYEPQGGIARGFDLDGQATEEDYRSPEGEPGIDNQLFRTVGCIIGFRGPDGVEFIFENKAIKDERYNRLMLHLEDVDSLENDPEVTVTVYRGLDRLLTDASGERVVPGGSQRVDLRWGKSLIRELDGKIEDGVLTTEPIEDLIIPWMNLSVPSFQQIKEMRLELALNETGAKGMIGGYADVETWYRQLMRNDSTHHLSNGDISAISLYKQLRRTADGHPHPETGAMTSISTALDAEFVQVFINAPDETKVSSRTNGESPSESE</sequence>
<evidence type="ECO:0000313" key="3">
    <source>
        <dbReference type="Proteomes" id="UP000536835"/>
    </source>
</evidence>